<dbReference type="OrthoDB" id="124582at2759"/>
<organism evidence="1 2">
    <name type="scientific">Cyclocybe aegerita</name>
    <name type="common">Black poplar mushroom</name>
    <name type="synonym">Agrocybe aegerita</name>
    <dbReference type="NCBI Taxonomy" id="1973307"/>
    <lineage>
        <taxon>Eukaryota</taxon>
        <taxon>Fungi</taxon>
        <taxon>Dikarya</taxon>
        <taxon>Basidiomycota</taxon>
        <taxon>Agaricomycotina</taxon>
        <taxon>Agaricomycetes</taxon>
        <taxon>Agaricomycetidae</taxon>
        <taxon>Agaricales</taxon>
        <taxon>Agaricineae</taxon>
        <taxon>Bolbitiaceae</taxon>
        <taxon>Cyclocybe</taxon>
    </lineage>
</organism>
<accession>A0A8S0X644</accession>
<reference evidence="1 2" key="1">
    <citation type="submission" date="2020-01" db="EMBL/GenBank/DDBJ databases">
        <authorList>
            <person name="Gupta K D."/>
        </authorList>
    </citation>
    <scope>NUCLEOTIDE SEQUENCE [LARGE SCALE GENOMIC DNA]</scope>
</reference>
<dbReference type="AlphaFoldDB" id="A0A8S0X644"/>
<evidence type="ECO:0000313" key="2">
    <source>
        <dbReference type="Proteomes" id="UP000467700"/>
    </source>
</evidence>
<gene>
    <name evidence="1" type="ORF">AAE3_LOCUS10762</name>
</gene>
<dbReference type="EMBL" id="CACVBS010000068">
    <property type="protein sequence ID" value="CAA7268412.1"/>
    <property type="molecule type" value="Genomic_DNA"/>
</dbReference>
<dbReference type="Proteomes" id="UP000467700">
    <property type="component" value="Unassembled WGS sequence"/>
</dbReference>
<keyword evidence="2" id="KW-1185">Reference proteome</keyword>
<evidence type="ECO:0000313" key="1">
    <source>
        <dbReference type="EMBL" id="CAA7268412.1"/>
    </source>
</evidence>
<proteinExistence type="predicted"/>
<sequence>MLSLLEQGFLAYLLPHSNPFFIHFHTGPIVSELQGSDKHHVEALQRAVDQPGFVIGVAQVEHFVTGRGRHNPFRGGSYYGSKRKCYRGHSQGRQRGGCDMLNFRLGLDDEDEDDEDYDVMAIDKVYESTTALSNFVSLEGRLLLPVTKIPVHLSTLMPDNPFPFDDLEPDKKDFGCIGMIEHRYKHTILLIILEKEKDAICYAAEDIGYALTRLKASTAIPPTSEDRLSASCVSEKSSNGSSLSKEQSISMLDLAVKWKDAEMWKTFVNGCDCMLEALGKEQLLDTLKEFGFSNVSISFQEILDRSHSGQDAINFIRQLPNIDDIPKILDFINIVGFMVFANLMMPKLLKAHANYDFCVAFAKALVESRRVITEHEVAHAATVGEPVAVDMAFWPAPEPKVYGLVTVMHESKVSLPIRAESLHRITKVIELCIITHNLDISTSLLNQLTSMQGSFATKLHHLHLKLIPHLKEFMKTKNVAISVELIVGYLQGFISQ</sequence>
<name>A0A8S0X644_CYCAE</name>
<comment type="caution">
    <text evidence="1">The sequence shown here is derived from an EMBL/GenBank/DDBJ whole genome shotgun (WGS) entry which is preliminary data.</text>
</comment>
<protein>
    <submittedName>
        <fullName evidence="1">Uncharacterized protein</fullName>
    </submittedName>
</protein>